<protein>
    <submittedName>
        <fullName evidence="1">Serine protease</fullName>
    </submittedName>
</protein>
<organism evidence="1 2">
    <name type="scientific">Candidatus Nitronereus thalassa</name>
    <dbReference type="NCBI Taxonomy" id="3020898"/>
    <lineage>
        <taxon>Bacteria</taxon>
        <taxon>Pseudomonadati</taxon>
        <taxon>Nitrospirota</taxon>
        <taxon>Nitrospiria</taxon>
        <taxon>Nitrospirales</taxon>
        <taxon>Nitrospiraceae</taxon>
        <taxon>Candidatus Nitronereus</taxon>
    </lineage>
</organism>
<comment type="caution">
    <text evidence="1">The sequence shown here is derived from an EMBL/GenBank/DDBJ whole genome shotgun (WGS) entry which is preliminary data.</text>
</comment>
<dbReference type="InterPro" id="IPR009003">
    <property type="entry name" value="Peptidase_S1_PA"/>
</dbReference>
<proteinExistence type="predicted"/>
<name>A0ABU3K8N6_9BACT</name>
<dbReference type="PANTHER" id="PTHR43019">
    <property type="entry name" value="SERINE ENDOPROTEASE DEGS"/>
    <property type="match status" value="1"/>
</dbReference>
<dbReference type="GO" id="GO:0008233">
    <property type="term" value="F:peptidase activity"/>
    <property type="evidence" value="ECO:0007669"/>
    <property type="project" value="UniProtKB-KW"/>
</dbReference>
<accession>A0ABU3K8N6</accession>
<sequence length="304" mass="34159">MPQKVKKYVFQKEKGSFNPDQLAMDIEEKLNISIFGRGPYAPIEGFLSTKDGEIIVSIYQEDKLPNFSARHLTPDEEERLAKIISEHKPYKETHRGPHARVVSRFSPSIGRILVKNQKTGDEKFATGFLFKQTDWLMTAAHVVEKDKWVIQQIEFGSTVVSCNEVLYYDLQKDLALLRLGKKISSSPVFIRQKLNYPDDLGMRCAVLGYPNIPGMEPSPSIYEISIVSQKNNYLMKQNLLEMSTHLGSGMSGTPVLNDNLSLVGIVIGFPGEEGPWPKWTPVALPCNEIIAADESLPAGKSYFH</sequence>
<dbReference type="EMBL" id="JAQOUE010000001">
    <property type="protein sequence ID" value="MDT7042769.1"/>
    <property type="molecule type" value="Genomic_DNA"/>
</dbReference>
<keyword evidence="1" id="KW-0645">Protease</keyword>
<dbReference type="Gene3D" id="2.40.10.10">
    <property type="entry name" value="Trypsin-like serine proteases"/>
    <property type="match status" value="2"/>
</dbReference>
<dbReference type="GO" id="GO:0006508">
    <property type="term" value="P:proteolysis"/>
    <property type="evidence" value="ECO:0007669"/>
    <property type="project" value="UniProtKB-KW"/>
</dbReference>
<dbReference type="PANTHER" id="PTHR43019:SF23">
    <property type="entry name" value="PROTEASE DO-LIKE 5, CHLOROPLASTIC"/>
    <property type="match status" value="1"/>
</dbReference>
<dbReference type="SUPFAM" id="SSF50494">
    <property type="entry name" value="Trypsin-like serine proteases"/>
    <property type="match status" value="1"/>
</dbReference>
<dbReference type="Pfam" id="PF13365">
    <property type="entry name" value="Trypsin_2"/>
    <property type="match status" value="1"/>
</dbReference>
<dbReference type="Proteomes" id="UP001250932">
    <property type="component" value="Unassembled WGS sequence"/>
</dbReference>
<dbReference type="InterPro" id="IPR043504">
    <property type="entry name" value="Peptidase_S1_PA_chymotrypsin"/>
</dbReference>
<reference evidence="1 2" key="1">
    <citation type="journal article" date="2023" name="ISME J.">
        <title>Cultivation and genomic characterization of novel and ubiquitous marine nitrite-oxidizing bacteria from the Nitrospirales.</title>
        <authorList>
            <person name="Mueller A.J."/>
            <person name="Daebeler A."/>
            <person name="Herbold C.W."/>
            <person name="Kirkegaard R.H."/>
            <person name="Daims H."/>
        </authorList>
    </citation>
    <scope>NUCLEOTIDE SEQUENCE [LARGE SCALE GENOMIC DNA]</scope>
    <source>
        <strain evidence="1 2">EB</strain>
    </source>
</reference>
<keyword evidence="2" id="KW-1185">Reference proteome</keyword>
<evidence type="ECO:0000313" key="2">
    <source>
        <dbReference type="Proteomes" id="UP001250932"/>
    </source>
</evidence>
<gene>
    <name evidence="1" type="ORF">PPG34_10435</name>
</gene>
<evidence type="ECO:0000313" key="1">
    <source>
        <dbReference type="EMBL" id="MDT7042769.1"/>
    </source>
</evidence>
<dbReference type="RefSeq" id="WP_313833222.1">
    <property type="nucleotide sequence ID" value="NZ_JAQOUE010000001.1"/>
</dbReference>
<keyword evidence="1" id="KW-0378">Hydrolase</keyword>